<dbReference type="InterPro" id="IPR006365">
    <property type="entry name" value="Cbl_synth_CobL"/>
</dbReference>
<dbReference type="InterPro" id="IPR029063">
    <property type="entry name" value="SAM-dependent_MTases_sf"/>
</dbReference>
<dbReference type="AlphaFoldDB" id="A0A1L3MRT5"/>
<dbReference type="InterPro" id="IPR014777">
    <property type="entry name" value="4pyrrole_Mease_sub1"/>
</dbReference>
<gene>
    <name evidence="7" type="ORF">A9C19_10085</name>
</gene>
<dbReference type="PANTHER" id="PTHR43182:SF1">
    <property type="entry name" value="COBALT-PRECORRIN-7 C(5)-METHYLTRANSFERASE"/>
    <property type="match status" value="1"/>
</dbReference>
<dbReference type="NCBIfam" id="TIGR02467">
    <property type="entry name" value="CbiE"/>
    <property type="match status" value="1"/>
</dbReference>
<dbReference type="EMBL" id="CP016020">
    <property type="protein sequence ID" value="APH05069.1"/>
    <property type="molecule type" value="Genomic_DNA"/>
</dbReference>
<sequence length="404" mass="45320">MNTKIKVIGIGDDGENSLLPLYQSWIKNSERLVGGERQLSFFPHYEGEKITIQGGLSTLLTKLKEEPKDTIVLASGDPLFYGIGRYLSTKLEIETYPNISSIQLAFARLNESWNDAYVISLHGRKIQGFAQKIHGKKKVAILTDKTNTPATIAQYLLSFNMHEYTAFVAENLGGETEHYQSLTLEEMATREFSPLNVVILQQMKEVKQWTIGIDDEEFYQRKPEKGLLTKKEIRTLSLSELKLHEKSVVWDIGTCTGSVAIEACLVAKEGQVFAIEKNTYDLENCRQNMKKFRTDFTVVQGKAPEGLDVFPDPDSIFIGGTAGSMADIITLCCTRLKPNGRIVLNAVTIENLAQALELFKSNSFETKITLAQVSRSKPILNLTRFDALNPIYIITAKHIKENES</sequence>
<evidence type="ECO:0000256" key="2">
    <source>
        <dbReference type="ARBA" id="ARBA00022573"/>
    </source>
</evidence>
<accession>A0A1L3MRT5</accession>
<keyword evidence="8" id="KW-1185">Reference proteome</keyword>
<dbReference type="KEGG" id="bwh:A9C19_10085"/>
<dbReference type="InterPro" id="IPR000878">
    <property type="entry name" value="4pyrrol_Mease"/>
</dbReference>
<evidence type="ECO:0000256" key="5">
    <source>
        <dbReference type="ARBA" id="ARBA00022691"/>
    </source>
</evidence>
<dbReference type="UniPathway" id="UPA00148"/>
<keyword evidence="4" id="KW-0808">Transferase</keyword>
<dbReference type="PIRSF" id="PIRSF036428">
    <property type="entry name" value="CobL"/>
    <property type="match status" value="1"/>
</dbReference>
<organism evidence="7 8">
    <name type="scientific">Bacillus weihaiensis</name>
    <dbReference type="NCBI Taxonomy" id="1547283"/>
    <lineage>
        <taxon>Bacteria</taxon>
        <taxon>Bacillati</taxon>
        <taxon>Bacillota</taxon>
        <taxon>Bacilli</taxon>
        <taxon>Bacillales</taxon>
        <taxon>Bacillaceae</taxon>
        <taxon>Bacillus</taxon>
    </lineage>
</organism>
<dbReference type="RefSeq" id="WP_072579862.1">
    <property type="nucleotide sequence ID" value="NZ_CP016020.1"/>
</dbReference>
<dbReference type="STRING" id="1547283.A9C19_10085"/>
<dbReference type="NCBIfam" id="TIGR02469">
    <property type="entry name" value="CbiT"/>
    <property type="match status" value="1"/>
</dbReference>
<dbReference type="CDD" id="cd11644">
    <property type="entry name" value="Precorrin-6Y-MT"/>
    <property type="match status" value="1"/>
</dbReference>
<dbReference type="Proteomes" id="UP000181936">
    <property type="component" value="Chromosome"/>
</dbReference>
<keyword evidence="2" id="KW-0169">Cobalamin biosynthesis</keyword>
<dbReference type="GO" id="GO:0008276">
    <property type="term" value="F:protein methyltransferase activity"/>
    <property type="evidence" value="ECO:0007669"/>
    <property type="project" value="InterPro"/>
</dbReference>
<dbReference type="PANTHER" id="PTHR43182">
    <property type="entry name" value="COBALT-PRECORRIN-6B C(15)-METHYLTRANSFERASE (DECARBOXYLATING)"/>
    <property type="match status" value="1"/>
</dbReference>
<evidence type="ECO:0000256" key="1">
    <source>
        <dbReference type="ARBA" id="ARBA00004953"/>
    </source>
</evidence>
<dbReference type="InterPro" id="IPR014776">
    <property type="entry name" value="4pyrrole_Mease_sub2"/>
</dbReference>
<evidence type="ECO:0000259" key="6">
    <source>
        <dbReference type="Pfam" id="PF00590"/>
    </source>
</evidence>
<evidence type="ECO:0000256" key="4">
    <source>
        <dbReference type="ARBA" id="ARBA00022679"/>
    </source>
</evidence>
<dbReference type="InterPro" id="IPR014008">
    <property type="entry name" value="Cbl_synth_MTase_CbiT"/>
</dbReference>
<feature type="domain" description="Tetrapyrrole methylase" evidence="6">
    <location>
        <begin position="57"/>
        <end position="187"/>
    </location>
</feature>
<keyword evidence="5" id="KW-0949">S-adenosyl-L-methionine</keyword>
<dbReference type="InterPro" id="IPR035996">
    <property type="entry name" value="4pyrrol_Methylase_sf"/>
</dbReference>
<name>A0A1L3MRT5_9BACI</name>
<dbReference type="GO" id="GO:0032259">
    <property type="term" value="P:methylation"/>
    <property type="evidence" value="ECO:0007669"/>
    <property type="project" value="UniProtKB-KW"/>
</dbReference>
<dbReference type="GO" id="GO:0009236">
    <property type="term" value="P:cobalamin biosynthetic process"/>
    <property type="evidence" value="ECO:0007669"/>
    <property type="project" value="UniProtKB-UniPathway"/>
</dbReference>
<dbReference type="OrthoDB" id="9780707at2"/>
<dbReference type="Pfam" id="PF01135">
    <property type="entry name" value="PCMT"/>
    <property type="match status" value="1"/>
</dbReference>
<dbReference type="Gene3D" id="3.40.1010.10">
    <property type="entry name" value="Cobalt-precorrin-4 Transmethylase, Domain 1"/>
    <property type="match status" value="1"/>
</dbReference>
<dbReference type="SUPFAM" id="SSF53790">
    <property type="entry name" value="Tetrapyrrole methylase"/>
    <property type="match status" value="1"/>
</dbReference>
<protein>
    <submittedName>
        <fullName evidence="7">Cobalamin biosynthesis protein CbiE</fullName>
    </submittedName>
</protein>
<proteinExistence type="predicted"/>
<keyword evidence="3" id="KW-0489">Methyltransferase</keyword>
<evidence type="ECO:0000313" key="8">
    <source>
        <dbReference type="Proteomes" id="UP000181936"/>
    </source>
</evidence>
<evidence type="ECO:0000313" key="7">
    <source>
        <dbReference type="EMBL" id="APH05069.1"/>
    </source>
</evidence>
<dbReference type="SUPFAM" id="SSF53335">
    <property type="entry name" value="S-adenosyl-L-methionine-dependent methyltransferases"/>
    <property type="match status" value="1"/>
</dbReference>
<dbReference type="Gene3D" id="3.40.50.150">
    <property type="entry name" value="Vaccinia Virus protein VP39"/>
    <property type="match status" value="1"/>
</dbReference>
<comment type="pathway">
    <text evidence="1">Cofactor biosynthesis; adenosylcobalamin biosynthesis.</text>
</comment>
<dbReference type="Gene3D" id="3.30.950.10">
    <property type="entry name" value="Methyltransferase, Cobalt-precorrin-4 Transmethylase, Domain 2"/>
    <property type="match status" value="1"/>
</dbReference>
<reference evidence="7 8" key="1">
    <citation type="journal article" date="2016" name="Sci. Rep.">
        <title>Complete genome sequence and transcriptomic analysis of a novel marine strain Bacillus weihaiensis reveals the mechanism of brown algae degradation.</title>
        <authorList>
            <person name="Zhu Y."/>
            <person name="Chen P."/>
            <person name="Bao Y."/>
            <person name="Men Y."/>
            <person name="Zeng Y."/>
            <person name="Yang J."/>
            <person name="Sun J."/>
            <person name="Sun Y."/>
        </authorList>
    </citation>
    <scope>NUCLEOTIDE SEQUENCE [LARGE SCALE GENOMIC DNA]</scope>
    <source>
        <strain evidence="7 8">Alg07</strain>
    </source>
</reference>
<dbReference type="InterPro" id="IPR012818">
    <property type="entry name" value="CbiE"/>
</dbReference>
<dbReference type="InterPro" id="IPR050714">
    <property type="entry name" value="Cobalamin_biosynth_MTase"/>
</dbReference>
<evidence type="ECO:0000256" key="3">
    <source>
        <dbReference type="ARBA" id="ARBA00022603"/>
    </source>
</evidence>
<dbReference type="Pfam" id="PF00590">
    <property type="entry name" value="TP_methylase"/>
    <property type="match status" value="1"/>
</dbReference>